<evidence type="ECO:0000259" key="1">
    <source>
        <dbReference type="Pfam" id="PF14534"/>
    </source>
</evidence>
<dbReference type="InterPro" id="IPR032710">
    <property type="entry name" value="NTF2-like_dom_sf"/>
</dbReference>
<dbReference type="EMBL" id="JACKXE010000001">
    <property type="protein sequence ID" value="MBB6627797.1"/>
    <property type="molecule type" value="Genomic_DNA"/>
</dbReference>
<accession>A0A7X0RGI9</accession>
<organism evidence="2 3">
    <name type="scientific">Nocardioides luti</name>
    <dbReference type="NCBI Taxonomy" id="2761101"/>
    <lineage>
        <taxon>Bacteria</taxon>
        <taxon>Bacillati</taxon>
        <taxon>Actinomycetota</taxon>
        <taxon>Actinomycetes</taxon>
        <taxon>Propionibacteriales</taxon>
        <taxon>Nocardioidaceae</taxon>
        <taxon>Nocardioides</taxon>
    </lineage>
</organism>
<dbReference type="RefSeq" id="WP_185252921.1">
    <property type="nucleotide sequence ID" value="NZ_JACKXE010000001.1"/>
</dbReference>
<comment type="caution">
    <text evidence="2">The sequence shown here is derived from an EMBL/GenBank/DDBJ whole genome shotgun (WGS) entry which is preliminary data.</text>
</comment>
<feature type="domain" description="DUF4440" evidence="1">
    <location>
        <begin position="8"/>
        <end position="112"/>
    </location>
</feature>
<keyword evidence="3" id="KW-1185">Reference proteome</keyword>
<sequence length="123" mass="13787">MTDTASLIRELDAKRREAMVAADVDLLGELFSDDLTWIHATARVDTKKDLLSSIGGGTTRYLSIRVEDETVRTFNGTALLSGIAIMEAEIKGERRDLHNRFTIVWSQVDGSWCVVNWQSTSLR</sequence>
<proteinExistence type="predicted"/>
<protein>
    <submittedName>
        <fullName evidence="2">Nuclear transport factor 2 family protein</fullName>
    </submittedName>
</protein>
<dbReference type="AlphaFoldDB" id="A0A7X0RGI9"/>
<dbReference type="Proteomes" id="UP000523955">
    <property type="component" value="Unassembled WGS sequence"/>
</dbReference>
<evidence type="ECO:0000313" key="2">
    <source>
        <dbReference type="EMBL" id="MBB6627797.1"/>
    </source>
</evidence>
<dbReference type="Pfam" id="PF14534">
    <property type="entry name" value="DUF4440"/>
    <property type="match status" value="1"/>
</dbReference>
<dbReference type="InterPro" id="IPR027843">
    <property type="entry name" value="DUF4440"/>
</dbReference>
<reference evidence="2 3" key="1">
    <citation type="submission" date="2020-08" db="EMBL/GenBank/DDBJ databases">
        <authorList>
            <person name="Seo M.-J."/>
        </authorList>
    </citation>
    <scope>NUCLEOTIDE SEQUENCE [LARGE SCALE GENOMIC DNA]</scope>
    <source>
        <strain evidence="2 3">KIGAM211</strain>
    </source>
</reference>
<name>A0A7X0RGI9_9ACTN</name>
<dbReference type="SUPFAM" id="SSF54427">
    <property type="entry name" value="NTF2-like"/>
    <property type="match status" value="1"/>
</dbReference>
<gene>
    <name evidence="2" type="ORF">H5V45_10740</name>
</gene>
<dbReference type="Gene3D" id="3.10.450.50">
    <property type="match status" value="1"/>
</dbReference>
<evidence type="ECO:0000313" key="3">
    <source>
        <dbReference type="Proteomes" id="UP000523955"/>
    </source>
</evidence>